<evidence type="ECO:0000256" key="3">
    <source>
        <dbReference type="SAM" id="SignalP"/>
    </source>
</evidence>
<feature type="region of interest" description="Disordered" evidence="2">
    <location>
        <begin position="40"/>
        <end position="62"/>
    </location>
</feature>
<gene>
    <name evidence="5" type="ORF">LUZ62_081114</name>
</gene>
<keyword evidence="6" id="KW-1185">Reference proteome</keyword>
<comment type="caution">
    <text evidence="5">The sequence shown here is derived from an EMBL/GenBank/DDBJ whole genome shotgun (WGS) entry which is preliminary data.</text>
</comment>
<feature type="signal peptide" evidence="3">
    <location>
        <begin position="1"/>
        <end position="25"/>
    </location>
</feature>
<keyword evidence="1 3" id="KW-0732">Signal</keyword>
<proteinExistence type="predicted"/>
<evidence type="ECO:0000256" key="1">
    <source>
        <dbReference type="ARBA" id="ARBA00022729"/>
    </source>
</evidence>
<dbReference type="AlphaFoldDB" id="A0AAV8BVS0"/>
<sequence length="145" mass="14233">MATKSAASLALFLMFNLVFFTFTNACGSYCPTPSGGGSSGGSGGGSSSGGSSGGGSSSSGKCPKDALKFGVCADVLSIIKGVKIGTPPTTKCCSLLSGLVNLEAAICLCTAIKGNVLGINLNLPVDLSLILNYCGKSTPSGFKCA</sequence>
<dbReference type="Gene3D" id="1.10.110.10">
    <property type="entry name" value="Plant lipid-transfer and hydrophobic proteins"/>
    <property type="match status" value="1"/>
</dbReference>
<dbReference type="PANTHER" id="PTHR31731">
    <property type="match status" value="1"/>
</dbReference>
<reference evidence="5" key="1">
    <citation type="submission" date="2022-08" db="EMBL/GenBank/DDBJ databases">
        <authorList>
            <person name="Marques A."/>
        </authorList>
    </citation>
    <scope>NUCLEOTIDE SEQUENCE</scope>
    <source>
        <strain evidence="5">RhyPub2mFocal</strain>
        <tissue evidence="5">Leaves</tissue>
    </source>
</reference>
<protein>
    <submittedName>
        <fullName evidence="5">Bifunctional inhibitor/lipid-transfer protein/seed storage 2S albumin superfamily protein</fullName>
    </submittedName>
</protein>
<feature type="chain" id="PRO_5043854800" evidence="3">
    <location>
        <begin position="26"/>
        <end position="145"/>
    </location>
</feature>
<name>A0AAV8BVS0_9POAL</name>
<dbReference type="Proteomes" id="UP001140206">
    <property type="component" value="Chromosome 5"/>
</dbReference>
<dbReference type="EMBL" id="JAMFTS010000005">
    <property type="protein sequence ID" value="KAJ4746709.1"/>
    <property type="molecule type" value="Genomic_DNA"/>
</dbReference>
<evidence type="ECO:0000259" key="4">
    <source>
        <dbReference type="SMART" id="SM00499"/>
    </source>
</evidence>
<organism evidence="5 6">
    <name type="scientific">Rhynchospora pubera</name>
    <dbReference type="NCBI Taxonomy" id="906938"/>
    <lineage>
        <taxon>Eukaryota</taxon>
        <taxon>Viridiplantae</taxon>
        <taxon>Streptophyta</taxon>
        <taxon>Embryophyta</taxon>
        <taxon>Tracheophyta</taxon>
        <taxon>Spermatophyta</taxon>
        <taxon>Magnoliopsida</taxon>
        <taxon>Liliopsida</taxon>
        <taxon>Poales</taxon>
        <taxon>Cyperaceae</taxon>
        <taxon>Cyperoideae</taxon>
        <taxon>Rhynchosporeae</taxon>
        <taxon>Rhynchospora</taxon>
    </lineage>
</organism>
<dbReference type="InterPro" id="IPR051636">
    <property type="entry name" value="Plant_LTP/defense-related"/>
</dbReference>
<feature type="domain" description="Bifunctional inhibitor/plant lipid transfer protein/seed storage helical" evidence="4">
    <location>
        <begin position="62"/>
        <end position="144"/>
    </location>
</feature>
<evidence type="ECO:0000313" key="5">
    <source>
        <dbReference type="EMBL" id="KAJ4746709.1"/>
    </source>
</evidence>
<dbReference type="InterPro" id="IPR016140">
    <property type="entry name" value="Bifunc_inhib/LTP/seed_store"/>
</dbReference>
<evidence type="ECO:0000313" key="6">
    <source>
        <dbReference type="Proteomes" id="UP001140206"/>
    </source>
</evidence>
<feature type="compositionally biased region" description="Gly residues" evidence="2">
    <location>
        <begin position="40"/>
        <end position="57"/>
    </location>
</feature>
<dbReference type="CDD" id="cd01958">
    <property type="entry name" value="HPS_like"/>
    <property type="match status" value="1"/>
</dbReference>
<dbReference type="InterPro" id="IPR036312">
    <property type="entry name" value="Bifun_inhib/LTP/seed_sf"/>
</dbReference>
<dbReference type="SMART" id="SM00499">
    <property type="entry name" value="AAI"/>
    <property type="match status" value="1"/>
</dbReference>
<dbReference type="FunFam" id="1.10.110.10:FF:000003">
    <property type="entry name" value="pEARLI1-like lipid transfer protein 1"/>
    <property type="match status" value="1"/>
</dbReference>
<dbReference type="InterPro" id="IPR027923">
    <property type="entry name" value="Hydrophob_seed_dom"/>
</dbReference>
<accession>A0AAV8BVS0</accession>
<dbReference type="Pfam" id="PF14547">
    <property type="entry name" value="Hydrophob_seed"/>
    <property type="match status" value="1"/>
</dbReference>
<evidence type="ECO:0000256" key="2">
    <source>
        <dbReference type="SAM" id="MobiDB-lite"/>
    </source>
</evidence>
<dbReference type="SUPFAM" id="SSF47699">
    <property type="entry name" value="Bifunctional inhibitor/lipid-transfer protein/seed storage 2S albumin"/>
    <property type="match status" value="1"/>
</dbReference>